<evidence type="ECO:0000259" key="10">
    <source>
        <dbReference type="Pfam" id="PF22700"/>
    </source>
</evidence>
<dbReference type="PANTHER" id="PTHR10977:SF3">
    <property type="entry name" value="DIPHOSPHOMEVALONATE DECARBOXYLASE"/>
    <property type="match status" value="1"/>
</dbReference>
<dbReference type="InterPro" id="IPR029765">
    <property type="entry name" value="Mev_diP_decarb"/>
</dbReference>
<sequence>MKVSGIANANIALTKYWGKKNPELKTPYNSSTSVTLEGLQTTTTVEFDEKYTEDIFILDGDEYKTGEGEYDNVHEQLDLIRAKAGIEQKAKVVSKNDFPTAAGFASSASGLAALTFVAAKAAGLDSSVEELSKISRMGSGSASRSLIDGFAIWHKGEQEDGEDSFAEQIAPVEHWPEFRILGCVISKEAKKVKSRAGMKQSVATSPIFEQWYTNAEKDAQKMVELVKAKDFEELGNLAQNNCILMHACAMTTRPPVIYWTDGTMQVIHRVLELQDEGMKAYFTIDGGPQVKVICLEEDVPKLKDELTKLNMVHEIIECKPGHGPRVIEEHLF</sequence>
<evidence type="ECO:0000256" key="8">
    <source>
        <dbReference type="NCBIfam" id="TIGR01240"/>
    </source>
</evidence>
<dbReference type="GO" id="GO:0019287">
    <property type="term" value="P:isopentenyl diphosphate biosynthetic process, mevalonate pathway"/>
    <property type="evidence" value="ECO:0007669"/>
    <property type="project" value="UniProtKB-UniRule"/>
</dbReference>
<dbReference type="AlphaFoldDB" id="A0A8T5GGJ0"/>
<dbReference type="GO" id="GO:0004163">
    <property type="term" value="F:diphosphomevalonate decarboxylase activity"/>
    <property type="evidence" value="ECO:0007669"/>
    <property type="project" value="UniProtKB-UniRule"/>
</dbReference>
<dbReference type="PIRSF" id="PIRSF015950">
    <property type="entry name" value="Mev_P_decrbx"/>
    <property type="match status" value="1"/>
</dbReference>
<dbReference type="GO" id="GO:0005829">
    <property type="term" value="C:cytosol"/>
    <property type="evidence" value="ECO:0007669"/>
    <property type="project" value="InterPro"/>
</dbReference>
<dbReference type="Pfam" id="PF18376">
    <property type="entry name" value="MDD_C"/>
    <property type="match status" value="1"/>
</dbReference>
<gene>
    <name evidence="11" type="primary">mvaD</name>
    <name evidence="11" type="ORF">HON47_05495</name>
</gene>
<evidence type="ECO:0000313" key="11">
    <source>
        <dbReference type="EMBL" id="MBT4871002.1"/>
    </source>
</evidence>
<dbReference type="InterPro" id="IPR020568">
    <property type="entry name" value="Ribosomal_Su5_D2-typ_SF"/>
</dbReference>
<dbReference type="InterPro" id="IPR005935">
    <property type="entry name" value="Mev_decarb"/>
</dbReference>
<dbReference type="NCBIfam" id="TIGR01240">
    <property type="entry name" value="mevDPdecarb"/>
    <property type="match status" value="1"/>
</dbReference>
<name>A0A8T5GGJ0_9ARCH</name>
<evidence type="ECO:0000256" key="1">
    <source>
        <dbReference type="ARBA" id="ARBA00008831"/>
    </source>
</evidence>
<dbReference type="EC" id="4.1.1.33" evidence="2 8"/>
<organism evidence="11 12">
    <name type="scientific">Candidatus Iainarchaeum sp</name>
    <dbReference type="NCBI Taxonomy" id="3101447"/>
    <lineage>
        <taxon>Archaea</taxon>
        <taxon>Candidatus Iainarchaeota</taxon>
        <taxon>Candidatus Iainarchaeia</taxon>
        <taxon>Candidatus Iainarchaeales</taxon>
        <taxon>Candidatus Iainarchaeaceae</taxon>
        <taxon>Candidatus Iainarchaeum</taxon>
    </lineage>
</organism>
<evidence type="ECO:0000256" key="5">
    <source>
        <dbReference type="ARBA" id="ARBA00022840"/>
    </source>
</evidence>
<dbReference type="SUPFAM" id="SSF55060">
    <property type="entry name" value="GHMP Kinase, C-terminal domain"/>
    <property type="match status" value="1"/>
</dbReference>
<dbReference type="InterPro" id="IPR014721">
    <property type="entry name" value="Ribsml_uS5_D2-typ_fold_subgr"/>
</dbReference>
<evidence type="ECO:0000256" key="6">
    <source>
        <dbReference type="ARBA" id="ARBA00023098"/>
    </source>
</evidence>
<proteinExistence type="inferred from homology"/>
<evidence type="ECO:0000256" key="3">
    <source>
        <dbReference type="ARBA" id="ARBA00022516"/>
    </source>
</evidence>
<accession>A0A8T5GGJ0</accession>
<dbReference type="Gene3D" id="3.30.230.10">
    <property type="match status" value="1"/>
</dbReference>
<keyword evidence="4" id="KW-0547">Nucleotide-binding</keyword>
<keyword evidence="5" id="KW-0067">ATP-binding</keyword>
<dbReference type="InterPro" id="IPR041431">
    <property type="entry name" value="Mvd1_C"/>
</dbReference>
<dbReference type="InterPro" id="IPR053859">
    <property type="entry name" value="MVD-like_N"/>
</dbReference>
<dbReference type="Pfam" id="PF22700">
    <property type="entry name" value="MVD-like_N"/>
    <property type="match status" value="1"/>
</dbReference>
<keyword evidence="6" id="KW-0443">Lipid metabolism</keyword>
<comment type="caution">
    <text evidence="11">The sequence shown here is derived from an EMBL/GenBank/DDBJ whole genome shotgun (WGS) entry which is preliminary data.</text>
</comment>
<dbReference type="InterPro" id="IPR036554">
    <property type="entry name" value="GHMP_kinase_C_sf"/>
</dbReference>
<dbReference type="GO" id="GO:0005524">
    <property type="term" value="F:ATP binding"/>
    <property type="evidence" value="ECO:0007669"/>
    <property type="project" value="UniProtKB-KW"/>
</dbReference>
<feature type="domain" description="Diphosphomevalonate decarboxylase-like N-terminal" evidence="10">
    <location>
        <begin position="7"/>
        <end position="166"/>
    </location>
</feature>
<evidence type="ECO:0000313" key="12">
    <source>
        <dbReference type="Proteomes" id="UP000722459"/>
    </source>
</evidence>
<evidence type="ECO:0000256" key="7">
    <source>
        <dbReference type="ARBA" id="ARBA00023239"/>
    </source>
</evidence>
<dbReference type="FunFam" id="3.30.230.10:FF:000072">
    <property type="entry name" value="Diphosphomevalonate decarboxylase"/>
    <property type="match status" value="1"/>
</dbReference>
<dbReference type="PANTHER" id="PTHR10977">
    <property type="entry name" value="DIPHOSPHOMEVALONATE DECARBOXYLASE"/>
    <property type="match status" value="1"/>
</dbReference>
<protein>
    <recommendedName>
        <fullName evidence="2 8">Diphosphomevalonate decarboxylase</fullName>
        <ecNumber evidence="2 8">4.1.1.33</ecNumber>
    </recommendedName>
</protein>
<evidence type="ECO:0000259" key="9">
    <source>
        <dbReference type="Pfam" id="PF18376"/>
    </source>
</evidence>
<evidence type="ECO:0000256" key="4">
    <source>
        <dbReference type="ARBA" id="ARBA00022741"/>
    </source>
</evidence>
<evidence type="ECO:0000256" key="2">
    <source>
        <dbReference type="ARBA" id="ARBA00012296"/>
    </source>
</evidence>
<feature type="domain" description="Mvd1 C-terminal" evidence="9">
    <location>
        <begin position="181"/>
        <end position="308"/>
    </location>
</feature>
<reference evidence="11" key="1">
    <citation type="journal article" date="2021" name="ISME J.">
        <title>Mercury methylation by metabolically versatile and cosmopolitan marine bacteria.</title>
        <authorList>
            <person name="Lin H."/>
            <person name="Ascher D.B."/>
            <person name="Myung Y."/>
            <person name="Lamborg C.H."/>
            <person name="Hallam S.J."/>
            <person name="Gionfriddo C.M."/>
            <person name="Holt K.E."/>
            <person name="Moreau J.W."/>
        </authorList>
    </citation>
    <scope>NUCLEOTIDE SEQUENCE</scope>
    <source>
        <strain evidence="11">SI075_bin30</strain>
    </source>
</reference>
<dbReference type="EMBL" id="JABJNZ010000067">
    <property type="protein sequence ID" value="MBT4871002.1"/>
    <property type="molecule type" value="Genomic_DNA"/>
</dbReference>
<comment type="similarity">
    <text evidence="1">Belongs to the diphosphomevalonate decarboxylase family.</text>
</comment>
<keyword evidence="7 11" id="KW-0456">Lyase</keyword>
<dbReference type="Proteomes" id="UP000722459">
    <property type="component" value="Unassembled WGS sequence"/>
</dbReference>
<dbReference type="Gene3D" id="3.30.70.890">
    <property type="entry name" value="GHMP kinase, C-terminal domain"/>
    <property type="match status" value="1"/>
</dbReference>
<keyword evidence="3" id="KW-0444">Lipid biosynthesis</keyword>
<dbReference type="SUPFAM" id="SSF54211">
    <property type="entry name" value="Ribosomal protein S5 domain 2-like"/>
    <property type="match status" value="1"/>
</dbReference>